<evidence type="ECO:0000259" key="3">
    <source>
        <dbReference type="Pfam" id="PF07859"/>
    </source>
</evidence>
<evidence type="ECO:0000313" key="5">
    <source>
        <dbReference type="Proteomes" id="UP001221142"/>
    </source>
</evidence>
<gene>
    <name evidence="4" type="ORF">FB45DRAFT_140324</name>
</gene>
<feature type="domain" description="Alpha/beta hydrolase fold-3" evidence="3">
    <location>
        <begin position="76"/>
        <end position="273"/>
    </location>
</feature>
<sequence length="302" mass="33626">MSRHHPWSLTYLRLWLVTKALRLFISIQRLRYPFPAFSNPKVARVEDSICSRDQGRRIRVRWYRPASSDDQTLPILINFHGSGFCVPGLGQDEAWCATVAEKLSWVVVDADYRKAPENPFPLPLEDAEDVALHVLAQNPHTKIALSGFSSGGCLALGLASLLGPDHVSAAAVFYPPMDIAKDITRPSTDPLLPPALMRHFFACYVVPGTVSHSDARLAPAYAQAGSFPERVWVTMGEDDPLCQSAERFVERLKQERRGKEVKFVGVSGVGHGFDKMNPGMEVNEEGKRVYADAIELLRRSVE</sequence>
<protein>
    <submittedName>
        <fullName evidence="4">Alpha/Beta hydrolase protein</fullName>
    </submittedName>
</protein>
<dbReference type="Pfam" id="PF07859">
    <property type="entry name" value="Abhydrolase_3"/>
    <property type="match status" value="1"/>
</dbReference>
<dbReference type="InterPro" id="IPR029058">
    <property type="entry name" value="AB_hydrolase_fold"/>
</dbReference>
<evidence type="ECO:0000256" key="2">
    <source>
        <dbReference type="SAM" id="SignalP"/>
    </source>
</evidence>
<dbReference type="Gene3D" id="3.40.50.1820">
    <property type="entry name" value="alpha/beta hydrolase"/>
    <property type="match status" value="1"/>
</dbReference>
<evidence type="ECO:0000313" key="4">
    <source>
        <dbReference type="EMBL" id="KAJ7621391.1"/>
    </source>
</evidence>
<dbReference type="PANTHER" id="PTHR48081:SF8">
    <property type="entry name" value="ALPHA_BETA HYDROLASE FOLD-3 DOMAIN-CONTAINING PROTEIN-RELATED"/>
    <property type="match status" value="1"/>
</dbReference>
<feature type="signal peptide" evidence="2">
    <location>
        <begin position="1"/>
        <end position="20"/>
    </location>
</feature>
<reference evidence="4" key="1">
    <citation type="submission" date="2023-03" db="EMBL/GenBank/DDBJ databases">
        <title>Massive genome expansion in bonnet fungi (Mycena s.s.) driven by repeated elements and novel gene families across ecological guilds.</title>
        <authorList>
            <consortium name="Lawrence Berkeley National Laboratory"/>
            <person name="Harder C.B."/>
            <person name="Miyauchi S."/>
            <person name="Viragh M."/>
            <person name="Kuo A."/>
            <person name="Thoen E."/>
            <person name="Andreopoulos B."/>
            <person name="Lu D."/>
            <person name="Skrede I."/>
            <person name="Drula E."/>
            <person name="Henrissat B."/>
            <person name="Morin E."/>
            <person name="Kohler A."/>
            <person name="Barry K."/>
            <person name="LaButti K."/>
            <person name="Morin E."/>
            <person name="Salamov A."/>
            <person name="Lipzen A."/>
            <person name="Mereny Z."/>
            <person name="Hegedus B."/>
            <person name="Baldrian P."/>
            <person name="Stursova M."/>
            <person name="Weitz H."/>
            <person name="Taylor A."/>
            <person name="Grigoriev I.V."/>
            <person name="Nagy L.G."/>
            <person name="Martin F."/>
            <person name="Kauserud H."/>
        </authorList>
    </citation>
    <scope>NUCLEOTIDE SEQUENCE</scope>
    <source>
        <strain evidence="4">9284</strain>
    </source>
</reference>
<dbReference type="PANTHER" id="PTHR48081">
    <property type="entry name" value="AB HYDROLASE SUPERFAMILY PROTEIN C4A8.06C"/>
    <property type="match status" value="1"/>
</dbReference>
<keyword evidence="2" id="KW-0732">Signal</keyword>
<accession>A0AAD7FIY2</accession>
<dbReference type="SUPFAM" id="SSF53474">
    <property type="entry name" value="alpha/beta-Hydrolases"/>
    <property type="match status" value="1"/>
</dbReference>
<dbReference type="GO" id="GO:0016787">
    <property type="term" value="F:hydrolase activity"/>
    <property type="evidence" value="ECO:0007669"/>
    <property type="project" value="UniProtKB-KW"/>
</dbReference>
<keyword evidence="1 4" id="KW-0378">Hydrolase</keyword>
<organism evidence="4 5">
    <name type="scientific">Roridomyces roridus</name>
    <dbReference type="NCBI Taxonomy" id="1738132"/>
    <lineage>
        <taxon>Eukaryota</taxon>
        <taxon>Fungi</taxon>
        <taxon>Dikarya</taxon>
        <taxon>Basidiomycota</taxon>
        <taxon>Agaricomycotina</taxon>
        <taxon>Agaricomycetes</taxon>
        <taxon>Agaricomycetidae</taxon>
        <taxon>Agaricales</taxon>
        <taxon>Marasmiineae</taxon>
        <taxon>Mycenaceae</taxon>
        <taxon>Roridomyces</taxon>
    </lineage>
</organism>
<name>A0AAD7FIY2_9AGAR</name>
<keyword evidence="5" id="KW-1185">Reference proteome</keyword>
<comment type="caution">
    <text evidence="4">The sequence shown here is derived from an EMBL/GenBank/DDBJ whole genome shotgun (WGS) entry which is preliminary data.</text>
</comment>
<proteinExistence type="predicted"/>
<dbReference type="InterPro" id="IPR050300">
    <property type="entry name" value="GDXG_lipolytic_enzyme"/>
</dbReference>
<feature type="chain" id="PRO_5042094003" evidence="2">
    <location>
        <begin position="21"/>
        <end position="302"/>
    </location>
</feature>
<dbReference type="EMBL" id="JARKIF010000016">
    <property type="protein sequence ID" value="KAJ7621391.1"/>
    <property type="molecule type" value="Genomic_DNA"/>
</dbReference>
<dbReference type="AlphaFoldDB" id="A0AAD7FIY2"/>
<dbReference type="InterPro" id="IPR013094">
    <property type="entry name" value="AB_hydrolase_3"/>
</dbReference>
<dbReference type="Proteomes" id="UP001221142">
    <property type="component" value="Unassembled WGS sequence"/>
</dbReference>
<evidence type="ECO:0000256" key="1">
    <source>
        <dbReference type="ARBA" id="ARBA00022801"/>
    </source>
</evidence>